<protein>
    <submittedName>
        <fullName evidence="1">Uncharacterized protein</fullName>
    </submittedName>
</protein>
<gene>
    <name evidence="1" type="ORF">SAMN06264868_10535</name>
</gene>
<sequence>MLDLKLNELMMETKLALKLGKIDTAKKHAQEIIDYINEKNLKGLPYDKAKYFAEVVLEIEE</sequence>
<dbReference type="Proteomes" id="UP001157947">
    <property type="component" value="Unassembled WGS sequence"/>
</dbReference>
<accession>A0AA45WKL8</accession>
<evidence type="ECO:0000313" key="2">
    <source>
        <dbReference type="Proteomes" id="UP001157947"/>
    </source>
</evidence>
<reference evidence="1" key="1">
    <citation type="submission" date="2017-05" db="EMBL/GenBank/DDBJ databases">
        <authorList>
            <person name="Varghese N."/>
            <person name="Submissions S."/>
        </authorList>
    </citation>
    <scope>NUCLEOTIDE SEQUENCE</scope>
    <source>
        <strain evidence="1">DSM 18763</strain>
    </source>
</reference>
<dbReference type="EMBL" id="FXTX01000005">
    <property type="protein sequence ID" value="SMP07465.1"/>
    <property type="molecule type" value="Genomic_DNA"/>
</dbReference>
<dbReference type="AlphaFoldDB" id="A0AA45WKL8"/>
<proteinExistence type="predicted"/>
<evidence type="ECO:0000313" key="1">
    <source>
        <dbReference type="EMBL" id="SMP07465.1"/>
    </source>
</evidence>
<keyword evidence="2" id="KW-1185">Reference proteome</keyword>
<comment type="caution">
    <text evidence="1">The sequence shown here is derived from an EMBL/GenBank/DDBJ whole genome shotgun (WGS) entry which is preliminary data.</text>
</comment>
<dbReference type="RefSeq" id="WP_265134017.1">
    <property type="nucleotide sequence ID" value="NZ_FXTX01000005.1"/>
</dbReference>
<name>A0AA45WKL8_9AQUI</name>
<organism evidence="1 2">
    <name type="scientific">Venenivibrio stagnispumantis</name>
    <dbReference type="NCBI Taxonomy" id="407998"/>
    <lineage>
        <taxon>Bacteria</taxon>
        <taxon>Pseudomonadati</taxon>
        <taxon>Aquificota</taxon>
        <taxon>Aquificia</taxon>
        <taxon>Aquificales</taxon>
        <taxon>Hydrogenothermaceae</taxon>
        <taxon>Venenivibrio</taxon>
    </lineage>
</organism>